<dbReference type="Proteomes" id="UP000241769">
    <property type="component" value="Unassembled WGS sequence"/>
</dbReference>
<feature type="coiled-coil region" evidence="1">
    <location>
        <begin position="257"/>
        <end position="335"/>
    </location>
</feature>
<keyword evidence="1" id="KW-0175">Coiled coil</keyword>
<dbReference type="InterPro" id="IPR013083">
    <property type="entry name" value="Znf_RING/FYVE/PHD"/>
</dbReference>
<dbReference type="AlphaFoldDB" id="A0A2P6N7W4"/>
<organism evidence="3 4">
    <name type="scientific">Planoprotostelium fungivorum</name>
    <dbReference type="NCBI Taxonomy" id="1890364"/>
    <lineage>
        <taxon>Eukaryota</taxon>
        <taxon>Amoebozoa</taxon>
        <taxon>Evosea</taxon>
        <taxon>Variosea</taxon>
        <taxon>Cavosteliida</taxon>
        <taxon>Cavosteliaceae</taxon>
        <taxon>Planoprotostelium</taxon>
    </lineage>
</organism>
<evidence type="ECO:0000256" key="1">
    <source>
        <dbReference type="SAM" id="Coils"/>
    </source>
</evidence>
<accession>A0A2P6N7W4</accession>
<evidence type="ECO:0000313" key="3">
    <source>
        <dbReference type="EMBL" id="PRP80046.1"/>
    </source>
</evidence>
<protein>
    <recommendedName>
        <fullName evidence="2">PH domain-containing protein</fullName>
    </recommendedName>
</protein>
<evidence type="ECO:0000259" key="2">
    <source>
        <dbReference type="PROSITE" id="PS50003"/>
    </source>
</evidence>
<comment type="caution">
    <text evidence="3">The sequence shown here is derived from an EMBL/GenBank/DDBJ whole genome shotgun (WGS) entry which is preliminary data.</text>
</comment>
<dbReference type="Gene3D" id="2.20.110.10">
    <property type="entry name" value="Histone H3 K4-specific methyltransferase SET7/9 N-terminal domain"/>
    <property type="match status" value="1"/>
</dbReference>
<dbReference type="InParanoid" id="A0A2P6N7W4"/>
<dbReference type="Gene3D" id="3.30.40.10">
    <property type="entry name" value="Zinc/RING finger domain, C3HC4 (zinc finger)"/>
    <property type="match status" value="1"/>
</dbReference>
<evidence type="ECO:0000313" key="4">
    <source>
        <dbReference type="Proteomes" id="UP000241769"/>
    </source>
</evidence>
<dbReference type="EMBL" id="MDYQ01000162">
    <property type="protein sequence ID" value="PRP80046.1"/>
    <property type="molecule type" value="Genomic_DNA"/>
</dbReference>
<dbReference type="SUPFAM" id="SSF82185">
    <property type="entry name" value="Histone H3 K4-specific methyltransferase SET7/9 N-terminal domain"/>
    <property type="match status" value="1"/>
</dbReference>
<dbReference type="InterPro" id="IPR001849">
    <property type="entry name" value="PH_domain"/>
</dbReference>
<gene>
    <name evidence="3" type="ORF">PROFUN_10729</name>
</gene>
<sequence length="600" mass="70261">MKVGMMTVKIRPKFLSSKIVVCRKASSSNKAEMVSNVMETSETSTGESGFLQLKMLNSAEWTNKYVVIPKGQWPVLWLFDKAVEMSKITSEEKSGKVYPLRSSFVCPIDTARFKRDHVFYLTDNATFFFFLQASCQTNYKAWLQVLTDNNVVDVSRAEFKMVESTLSVITALVDERCNMYIGTINLRGLQHGEGGYLIYANGDTYKGEFANDKRHGIGCWQTKGKTIEGIFVDDELVEEKSEKEISAEQPEEENERLRQAIETRDLLQAMVVDAEQRLERESKMVKEEMERLREEGREMKRKLDEEYRGKLVKVQRRMEESRRQDEEKLKEAQRRVQVVTGGLNWDTYCQVNLKKAEERQREEEEECIVCFDAPQRHGKGCWQTKGKTIEGIFVDDELVEEEKSKKEISAEQPEEENRRLRQAIETRDLLQAMEQRVERESKIVKKEMERLKEELEEKREEGREMKRKLDEEYRGKLVKVQRRMEESRRQDEEKLKEAQRRVQVVTGGLNWDTYCQVNLKKAEERQREEEEECIVCFDAPPQVTLPCRHKNMCEVCYMQIKSSGKADTRIEEEIEWTFSPSKTFHHLRVSTNGSKAARPP</sequence>
<feature type="domain" description="PH" evidence="2">
    <location>
        <begin position="44"/>
        <end position="151"/>
    </location>
</feature>
<dbReference type="InterPro" id="IPR011993">
    <property type="entry name" value="PH-like_dom_sf"/>
</dbReference>
<dbReference type="OrthoDB" id="270720at2759"/>
<feature type="coiled-coil region" evidence="1">
    <location>
        <begin position="420"/>
        <end position="501"/>
    </location>
</feature>
<dbReference type="SUPFAM" id="SSF50729">
    <property type="entry name" value="PH domain-like"/>
    <property type="match status" value="1"/>
</dbReference>
<keyword evidence="4" id="KW-1185">Reference proteome</keyword>
<dbReference type="PROSITE" id="PS50003">
    <property type="entry name" value="PH_DOMAIN"/>
    <property type="match status" value="1"/>
</dbReference>
<reference evidence="3 4" key="1">
    <citation type="journal article" date="2018" name="Genome Biol. Evol.">
        <title>Multiple Roots of Fruiting Body Formation in Amoebozoa.</title>
        <authorList>
            <person name="Hillmann F."/>
            <person name="Forbes G."/>
            <person name="Novohradska S."/>
            <person name="Ferling I."/>
            <person name="Riege K."/>
            <person name="Groth M."/>
            <person name="Westermann M."/>
            <person name="Marz M."/>
            <person name="Spaller T."/>
            <person name="Winckler T."/>
            <person name="Schaap P."/>
            <person name="Glockner G."/>
        </authorList>
    </citation>
    <scope>NUCLEOTIDE SEQUENCE [LARGE SCALE GENOMIC DNA]</scope>
    <source>
        <strain evidence="3 4">Jena</strain>
    </source>
</reference>
<dbReference type="Gene3D" id="2.30.29.30">
    <property type="entry name" value="Pleckstrin-homology domain (PH domain)/Phosphotyrosine-binding domain (PTB)"/>
    <property type="match status" value="1"/>
</dbReference>
<name>A0A2P6N7W4_9EUKA</name>
<proteinExistence type="predicted"/>